<dbReference type="Gene3D" id="1.10.287.70">
    <property type="match status" value="1"/>
</dbReference>
<keyword evidence="13" id="KW-1185">Reference proteome</keyword>
<evidence type="ECO:0000256" key="1">
    <source>
        <dbReference type="ARBA" id="ARBA00004141"/>
    </source>
</evidence>
<feature type="compositionally biased region" description="Low complexity" evidence="9">
    <location>
        <begin position="84"/>
        <end position="124"/>
    </location>
</feature>
<proteinExistence type="inferred from homology"/>
<dbReference type="STRING" id="30019.A0A0M3QZE2"/>
<organism evidence="12 13">
    <name type="scientific">Drosophila busckii</name>
    <name type="common">Fruit fly</name>
    <dbReference type="NCBI Taxonomy" id="30019"/>
    <lineage>
        <taxon>Eukaryota</taxon>
        <taxon>Metazoa</taxon>
        <taxon>Ecdysozoa</taxon>
        <taxon>Arthropoda</taxon>
        <taxon>Hexapoda</taxon>
        <taxon>Insecta</taxon>
        <taxon>Pterygota</taxon>
        <taxon>Neoptera</taxon>
        <taxon>Endopterygota</taxon>
        <taxon>Diptera</taxon>
        <taxon>Brachycera</taxon>
        <taxon>Muscomorpha</taxon>
        <taxon>Ephydroidea</taxon>
        <taxon>Drosophilidae</taxon>
        <taxon>Drosophila</taxon>
    </lineage>
</organism>
<comment type="similarity">
    <text evidence="8">Belongs to the two pore domain potassium channel (TC 1.A.1.8) family.</text>
</comment>
<feature type="domain" description="Potassium channel" evidence="11">
    <location>
        <begin position="272"/>
        <end position="330"/>
    </location>
</feature>
<sequence length="530" mass="56413">MNKKPPPMPSASFLANNDSNNINSISSSANASNSSTAATGAIRKTTTRRGGGRSSSSSNINSSNMNRQSGSGMLFAVSATNGAQGASNAANNNNNNNNNSSSNSNTSMVTSSAANGGATGSSSSSRRREKRNDKDEEGGGGGGGLCGCQKEKQGPKSYCITATGVLLLVLLYVAMGSIIFVTLEGEIEDGGNLETAVAASKPYPRTELANAEIRSRTVDRLWSITEDLNILYKENWTRLAAQEVQLFQDTLLRAVRQSKVYQPGGVQMNAPAHKWTYSSAFLYSMTLITTIGYGGVSPRTEWGRIVALIYALFGIPLLLIYLSAMGDALSAAMRFLFRRRDKDEEEAADANSKAATEQPRGQQQQQYAGRMVQYGINPAVYQQQQQQQQLEELDHDDADGAEEETKSAVPISVCVCILVCYVSSGAIVFHRLQSWSVLESIYFCFCCLMTIGFGELAPTNMVSHFAAAAYILMGMAVAAMCFNLIHVEVAQFVRRLAGGGGGGGGGGSDTAMPKVEEVALVSVAVTPRSS</sequence>
<evidence type="ECO:0000256" key="6">
    <source>
        <dbReference type="ARBA" id="ARBA00023136"/>
    </source>
</evidence>
<dbReference type="OrthoDB" id="297496at2759"/>
<dbReference type="Proteomes" id="UP000494163">
    <property type="component" value="Chromosome X"/>
</dbReference>
<reference evidence="12 13" key="1">
    <citation type="submission" date="2015-08" db="EMBL/GenBank/DDBJ databases">
        <title>Ancestral chromatin configuration constrains chromatin evolution on differentiating sex chromosomes in Drosophila.</title>
        <authorList>
            <person name="Zhou Q."/>
            <person name="Bachtrog D."/>
        </authorList>
    </citation>
    <scope>NUCLEOTIDE SEQUENCE [LARGE SCALE GENOMIC DNA]</scope>
    <source>
        <tissue evidence="12">Whole larvae</tissue>
    </source>
</reference>
<feature type="region of interest" description="Disordered" evidence="9">
    <location>
        <begin position="84"/>
        <end position="146"/>
    </location>
</feature>
<comment type="subcellular location">
    <subcellularLocation>
        <location evidence="1">Membrane</location>
        <topology evidence="1">Multi-pass membrane protein</topology>
    </subcellularLocation>
</comment>
<feature type="domain" description="Potassium channel" evidence="11">
    <location>
        <begin position="417"/>
        <end position="485"/>
    </location>
</feature>
<keyword evidence="6 10" id="KW-0472">Membrane</keyword>
<accession>A0A0M3QZE2</accession>
<dbReference type="GO" id="GO:0015271">
    <property type="term" value="F:outward rectifier potassium channel activity"/>
    <property type="evidence" value="ECO:0007669"/>
    <property type="project" value="TreeGrafter"/>
</dbReference>
<evidence type="ECO:0000259" key="11">
    <source>
        <dbReference type="Pfam" id="PF07885"/>
    </source>
</evidence>
<dbReference type="OMA" id="LCRPRNC"/>
<protein>
    <submittedName>
        <fullName evidence="12">CG42340</fullName>
    </submittedName>
</protein>
<feature type="transmembrane region" description="Helical" evidence="10">
    <location>
        <begin position="275"/>
        <end position="293"/>
    </location>
</feature>
<dbReference type="PRINTS" id="PR01333">
    <property type="entry name" value="2POREKCHANEL"/>
</dbReference>
<feature type="compositionally biased region" description="Low complexity" evidence="9">
    <location>
        <begin position="15"/>
        <end position="39"/>
    </location>
</feature>
<evidence type="ECO:0000256" key="8">
    <source>
        <dbReference type="RuleBase" id="RU003857"/>
    </source>
</evidence>
<feature type="transmembrane region" description="Helical" evidence="10">
    <location>
        <begin position="305"/>
        <end position="324"/>
    </location>
</feature>
<dbReference type="InterPro" id="IPR003280">
    <property type="entry name" value="2pore_dom_K_chnl"/>
</dbReference>
<evidence type="ECO:0000313" key="13">
    <source>
        <dbReference type="Proteomes" id="UP000494163"/>
    </source>
</evidence>
<dbReference type="GO" id="GO:0030322">
    <property type="term" value="P:stabilization of membrane potential"/>
    <property type="evidence" value="ECO:0007669"/>
    <property type="project" value="TreeGrafter"/>
</dbReference>
<dbReference type="SUPFAM" id="SSF81324">
    <property type="entry name" value="Voltage-gated potassium channels"/>
    <property type="match status" value="2"/>
</dbReference>
<dbReference type="Pfam" id="PF07885">
    <property type="entry name" value="Ion_trans_2"/>
    <property type="match status" value="2"/>
</dbReference>
<keyword evidence="5 8" id="KW-0406">Ion transport</keyword>
<feature type="transmembrane region" description="Helical" evidence="10">
    <location>
        <begin position="408"/>
        <end position="429"/>
    </location>
</feature>
<dbReference type="GO" id="GO:0005886">
    <property type="term" value="C:plasma membrane"/>
    <property type="evidence" value="ECO:0007669"/>
    <property type="project" value="TreeGrafter"/>
</dbReference>
<feature type="transmembrane region" description="Helical" evidence="10">
    <location>
        <begin position="465"/>
        <end position="485"/>
    </location>
</feature>
<dbReference type="InterPro" id="IPR013099">
    <property type="entry name" value="K_chnl_dom"/>
</dbReference>
<feature type="region of interest" description="Disordered" evidence="9">
    <location>
        <begin position="1"/>
        <end position="69"/>
    </location>
</feature>
<evidence type="ECO:0000256" key="7">
    <source>
        <dbReference type="ARBA" id="ARBA00023303"/>
    </source>
</evidence>
<keyword evidence="2 8" id="KW-0813">Transport</keyword>
<dbReference type="PANTHER" id="PTHR11003:SF325">
    <property type="entry name" value="POTASSIUM CHANNEL DOMAIN-CONTAINING PROTEIN"/>
    <property type="match status" value="1"/>
</dbReference>
<evidence type="ECO:0000256" key="3">
    <source>
        <dbReference type="ARBA" id="ARBA00022692"/>
    </source>
</evidence>
<feature type="compositionally biased region" description="Low complexity" evidence="9">
    <location>
        <begin position="54"/>
        <end position="64"/>
    </location>
</feature>
<feature type="transmembrane region" description="Helical" evidence="10">
    <location>
        <begin position="158"/>
        <end position="183"/>
    </location>
</feature>
<evidence type="ECO:0000256" key="5">
    <source>
        <dbReference type="ARBA" id="ARBA00023065"/>
    </source>
</evidence>
<dbReference type="GO" id="GO:0022841">
    <property type="term" value="F:potassium ion leak channel activity"/>
    <property type="evidence" value="ECO:0007669"/>
    <property type="project" value="TreeGrafter"/>
</dbReference>
<feature type="transmembrane region" description="Helical" evidence="10">
    <location>
        <begin position="441"/>
        <end position="459"/>
    </location>
</feature>
<dbReference type="AlphaFoldDB" id="A0A0M3QZE2"/>
<evidence type="ECO:0000256" key="9">
    <source>
        <dbReference type="SAM" id="MobiDB-lite"/>
    </source>
</evidence>
<evidence type="ECO:0000256" key="10">
    <source>
        <dbReference type="SAM" id="Phobius"/>
    </source>
</evidence>
<evidence type="ECO:0000313" key="12">
    <source>
        <dbReference type="EMBL" id="ALC49219.1"/>
    </source>
</evidence>
<keyword evidence="7 8" id="KW-0407">Ion channel</keyword>
<gene>
    <name evidence="12" type="ORF">Dbus_chrXg1075</name>
</gene>
<name>A0A0M3QZE2_DROBS</name>
<evidence type="ECO:0000256" key="2">
    <source>
        <dbReference type="ARBA" id="ARBA00022448"/>
    </source>
</evidence>
<dbReference type="PANTHER" id="PTHR11003">
    <property type="entry name" value="POTASSIUM CHANNEL, SUBFAMILY K"/>
    <property type="match status" value="1"/>
</dbReference>
<keyword evidence="4 10" id="KW-1133">Transmembrane helix</keyword>
<keyword evidence="3 8" id="KW-0812">Transmembrane</keyword>
<dbReference type="EMBL" id="CP012528">
    <property type="protein sequence ID" value="ALC49219.1"/>
    <property type="molecule type" value="Genomic_DNA"/>
</dbReference>
<evidence type="ECO:0000256" key="4">
    <source>
        <dbReference type="ARBA" id="ARBA00022989"/>
    </source>
</evidence>